<protein>
    <submittedName>
        <fullName evidence="1">Uncharacterized protein</fullName>
    </submittedName>
</protein>
<organism evidence="1 2">
    <name type="scientific">Aristaeella hokkaidonensis</name>
    <dbReference type="NCBI Taxonomy" id="3046382"/>
    <lineage>
        <taxon>Bacteria</taxon>
        <taxon>Bacillati</taxon>
        <taxon>Bacillota</taxon>
        <taxon>Clostridia</taxon>
        <taxon>Eubacteriales</taxon>
        <taxon>Aristaeellaceae</taxon>
        <taxon>Aristaeella</taxon>
    </lineage>
</organism>
<reference evidence="1" key="1">
    <citation type="submission" date="2021-01" db="EMBL/GenBank/DDBJ databases">
        <title>Complete genome sequence of Clostridiales bacterium R-7.</title>
        <authorList>
            <person name="Mahoney-Kurpe S.C."/>
            <person name="Palevich N."/>
            <person name="Koike S."/>
            <person name="Moon C.D."/>
            <person name="Attwood G.T."/>
        </authorList>
    </citation>
    <scope>NUCLEOTIDE SEQUENCE</scope>
    <source>
        <strain evidence="1">R-7</strain>
    </source>
</reference>
<sequence length="346" mass="39633">MKSRKIICFCILTLVMMISVNNILAETAGTGVMEFNAENAVIIEPGNQLFCYDVTYRNFHKAYTPEMFNASGVKSKEYQKVDGREIEDWYRFEFQDGCELYIPSGQSLMYGDARMEYYSQVLTYLQWDLGTMECTDMEGFSLEEAREKADALIAVLDIDDLEPDLAVSLSHEDLSRITKEMREAFAGEPKVKYFDSFTKDIDAYYLTYRQVLNGIKTAGMPQVAVVVTRDGIASLELSCVIDRVNETTPLTKTLSREEATELCSGKYRNEFKSLPENMRITNEIAEISVAHFFEFDEDGTDEYHAGVFPCWFFKGEQTRFADEAEIGVSPIRDLYRIPDGHWFYGD</sequence>
<gene>
    <name evidence="1" type="ORF">JYE49_11050</name>
</gene>
<accession>A0AC61N5W3</accession>
<name>A0AC61N5W3_9FIRM</name>
<dbReference type="EMBL" id="CP068393">
    <property type="protein sequence ID" value="QUC66393.1"/>
    <property type="molecule type" value="Genomic_DNA"/>
</dbReference>
<keyword evidence="2" id="KW-1185">Reference proteome</keyword>
<evidence type="ECO:0000313" key="2">
    <source>
        <dbReference type="Proteomes" id="UP000682782"/>
    </source>
</evidence>
<proteinExistence type="predicted"/>
<evidence type="ECO:0000313" key="1">
    <source>
        <dbReference type="EMBL" id="QUC66393.1"/>
    </source>
</evidence>
<dbReference type="Proteomes" id="UP000682782">
    <property type="component" value="Chromosome"/>
</dbReference>